<feature type="region of interest" description="Disordered" evidence="1">
    <location>
        <begin position="91"/>
        <end position="143"/>
    </location>
</feature>
<accession>A0A8D8IH56</accession>
<sequence length="143" mass="15639">MVSCFEEPNPTEPRTNSFPIPPPAPISAKDDPVLHTVQTVGRLSNKVARRVYRTVSTQVKSLRKEDVKDYIATLIAVLRLTQYLNFINDKRQQQQAVEGSPSSSSDATSAAESKTSSASTTSDVVANTNSTKTLQDKDAKKDQ</sequence>
<organism evidence="2">
    <name type="scientific">Culex pipiens</name>
    <name type="common">House mosquito</name>
    <dbReference type="NCBI Taxonomy" id="7175"/>
    <lineage>
        <taxon>Eukaryota</taxon>
        <taxon>Metazoa</taxon>
        <taxon>Ecdysozoa</taxon>
        <taxon>Arthropoda</taxon>
        <taxon>Hexapoda</taxon>
        <taxon>Insecta</taxon>
        <taxon>Pterygota</taxon>
        <taxon>Neoptera</taxon>
        <taxon>Endopterygota</taxon>
        <taxon>Diptera</taxon>
        <taxon>Nematocera</taxon>
        <taxon>Culicoidea</taxon>
        <taxon>Culicidae</taxon>
        <taxon>Culicinae</taxon>
        <taxon>Culicini</taxon>
        <taxon>Culex</taxon>
        <taxon>Culex</taxon>
    </lineage>
</organism>
<protein>
    <submittedName>
        <fullName evidence="2">Lipid storage droplets surface-binding protein 2</fullName>
    </submittedName>
</protein>
<dbReference type="EMBL" id="HBUE01246714">
    <property type="protein sequence ID" value="CAG6552378.1"/>
    <property type="molecule type" value="Transcribed_RNA"/>
</dbReference>
<evidence type="ECO:0000256" key="1">
    <source>
        <dbReference type="SAM" id="MobiDB-lite"/>
    </source>
</evidence>
<feature type="compositionally biased region" description="Basic and acidic residues" evidence="1">
    <location>
        <begin position="134"/>
        <end position="143"/>
    </location>
</feature>
<name>A0A8D8IH56_CULPI</name>
<reference evidence="2" key="1">
    <citation type="submission" date="2021-05" db="EMBL/GenBank/DDBJ databases">
        <authorList>
            <person name="Alioto T."/>
            <person name="Alioto T."/>
            <person name="Gomez Garrido J."/>
        </authorList>
    </citation>
    <scope>NUCLEOTIDE SEQUENCE</scope>
</reference>
<feature type="region of interest" description="Disordered" evidence="1">
    <location>
        <begin position="1"/>
        <end position="29"/>
    </location>
</feature>
<feature type="compositionally biased region" description="Polar residues" evidence="1">
    <location>
        <begin position="123"/>
        <end position="133"/>
    </location>
</feature>
<feature type="compositionally biased region" description="Low complexity" evidence="1">
    <location>
        <begin position="100"/>
        <end position="122"/>
    </location>
</feature>
<proteinExistence type="predicted"/>
<dbReference type="EMBL" id="HBUE01353859">
    <property type="protein sequence ID" value="CAG6604693.1"/>
    <property type="molecule type" value="Transcribed_RNA"/>
</dbReference>
<dbReference type="AlphaFoldDB" id="A0A8D8IH56"/>
<evidence type="ECO:0000313" key="2">
    <source>
        <dbReference type="EMBL" id="CAG6552378.1"/>
    </source>
</evidence>